<keyword evidence="1" id="KW-0812">Transmembrane</keyword>
<dbReference type="RefSeq" id="WP_150023477.1">
    <property type="nucleotide sequence ID" value="NZ_VWOJ01000003.1"/>
</dbReference>
<name>A0A5M6ZBX8_9PROT</name>
<keyword evidence="3" id="KW-1185">Reference proteome</keyword>
<reference evidence="2 3" key="1">
    <citation type="submission" date="2019-09" db="EMBL/GenBank/DDBJ databases">
        <authorList>
            <person name="Kevbrin V."/>
            <person name="Grouzdev D.S."/>
        </authorList>
    </citation>
    <scope>NUCLEOTIDE SEQUENCE [LARGE SCALE GENOMIC DNA]</scope>
    <source>
        <strain evidence="2 3">G-192</strain>
    </source>
</reference>
<proteinExistence type="predicted"/>
<keyword evidence="1" id="KW-1133">Transmembrane helix</keyword>
<comment type="caution">
    <text evidence="2">The sequence shown here is derived from an EMBL/GenBank/DDBJ whole genome shotgun (WGS) entry which is preliminary data.</text>
</comment>
<organism evidence="2 3">
    <name type="scientific">Alkalicaulis satelles</name>
    <dbReference type="NCBI Taxonomy" id="2609175"/>
    <lineage>
        <taxon>Bacteria</taxon>
        <taxon>Pseudomonadati</taxon>
        <taxon>Pseudomonadota</taxon>
        <taxon>Alphaproteobacteria</taxon>
        <taxon>Maricaulales</taxon>
        <taxon>Maricaulaceae</taxon>
        <taxon>Alkalicaulis</taxon>
    </lineage>
</organism>
<dbReference type="Proteomes" id="UP000325122">
    <property type="component" value="Unassembled WGS sequence"/>
</dbReference>
<dbReference type="AlphaFoldDB" id="A0A5M6ZBX8"/>
<keyword evidence="1" id="KW-0472">Membrane</keyword>
<feature type="transmembrane region" description="Helical" evidence="1">
    <location>
        <begin position="118"/>
        <end position="135"/>
    </location>
</feature>
<dbReference type="EMBL" id="VWOJ01000003">
    <property type="protein sequence ID" value="KAA5802226.1"/>
    <property type="molecule type" value="Genomic_DNA"/>
</dbReference>
<evidence type="ECO:0000313" key="2">
    <source>
        <dbReference type="EMBL" id="KAA5802226.1"/>
    </source>
</evidence>
<protein>
    <submittedName>
        <fullName evidence="2">Uncharacterized protein</fullName>
    </submittedName>
</protein>
<sequence length="147" mass="15311">MIILVWILSPVLGAGLLMELAAWPAVPALAAAFFSAEALRMVLRFTLSPDNGAHYALDALKETPVRALETAALGLCLAALAGLIGWSHGAGAASMAEGAYEALPAIALPERLDGQGPALISTIAALLILAVRILRRRRQPIRGARAV</sequence>
<evidence type="ECO:0000313" key="3">
    <source>
        <dbReference type="Proteomes" id="UP000325122"/>
    </source>
</evidence>
<gene>
    <name evidence="2" type="ORF">F1654_10330</name>
</gene>
<evidence type="ECO:0000256" key="1">
    <source>
        <dbReference type="SAM" id="Phobius"/>
    </source>
</evidence>
<accession>A0A5M6ZBX8</accession>